<protein>
    <submittedName>
        <fullName evidence="12">ABC transporter ATP-binding protein</fullName>
    </submittedName>
</protein>
<dbReference type="GO" id="GO:0005886">
    <property type="term" value="C:plasma membrane"/>
    <property type="evidence" value="ECO:0007669"/>
    <property type="project" value="UniProtKB-SubCell"/>
</dbReference>
<dbReference type="PANTHER" id="PTHR43394">
    <property type="entry name" value="ATP-DEPENDENT PERMEASE MDL1, MITOCHONDRIAL"/>
    <property type="match status" value="1"/>
</dbReference>
<dbReference type="PANTHER" id="PTHR43394:SF1">
    <property type="entry name" value="ATP-BINDING CASSETTE SUB-FAMILY B MEMBER 10, MITOCHONDRIAL"/>
    <property type="match status" value="1"/>
</dbReference>
<feature type="transmembrane region" description="Helical" evidence="9">
    <location>
        <begin position="345"/>
        <end position="368"/>
    </location>
</feature>
<evidence type="ECO:0000259" key="11">
    <source>
        <dbReference type="PROSITE" id="PS50929"/>
    </source>
</evidence>
<dbReference type="GO" id="GO:0016887">
    <property type="term" value="F:ATP hydrolysis activity"/>
    <property type="evidence" value="ECO:0007669"/>
    <property type="project" value="InterPro"/>
</dbReference>
<dbReference type="Gene3D" id="1.20.1560.10">
    <property type="entry name" value="ABC transporter type 1, transmembrane domain"/>
    <property type="match status" value="1"/>
</dbReference>
<dbReference type="InterPro" id="IPR036640">
    <property type="entry name" value="ABC1_TM_sf"/>
</dbReference>
<dbReference type="GO" id="GO:0015421">
    <property type="term" value="F:ABC-type oligopeptide transporter activity"/>
    <property type="evidence" value="ECO:0007669"/>
    <property type="project" value="TreeGrafter"/>
</dbReference>
<evidence type="ECO:0000256" key="4">
    <source>
        <dbReference type="ARBA" id="ARBA00022692"/>
    </source>
</evidence>
<evidence type="ECO:0000256" key="5">
    <source>
        <dbReference type="ARBA" id="ARBA00022741"/>
    </source>
</evidence>
<keyword evidence="7 9" id="KW-1133">Transmembrane helix</keyword>
<dbReference type="SMART" id="SM00382">
    <property type="entry name" value="AAA"/>
    <property type="match status" value="1"/>
</dbReference>
<dbReference type="Proteomes" id="UP000526307">
    <property type="component" value="Unassembled WGS sequence"/>
</dbReference>
<dbReference type="Pfam" id="PF00005">
    <property type="entry name" value="ABC_tran"/>
    <property type="match status" value="1"/>
</dbReference>
<dbReference type="PROSITE" id="PS50893">
    <property type="entry name" value="ABC_TRANSPORTER_2"/>
    <property type="match status" value="1"/>
</dbReference>
<keyword evidence="13" id="KW-1185">Reference proteome</keyword>
<dbReference type="SUPFAM" id="SSF90123">
    <property type="entry name" value="ABC transporter transmembrane region"/>
    <property type="match status" value="1"/>
</dbReference>
<keyword evidence="4 9" id="KW-0812">Transmembrane</keyword>
<comment type="subcellular location">
    <subcellularLocation>
        <location evidence="1">Cell membrane</location>
        <topology evidence="1">Multi-pass membrane protein</topology>
    </subcellularLocation>
</comment>
<dbReference type="GO" id="GO:0005524">
    <property type="term" value="F:ATP binding"/>
    <property type="evidence" value="ECO:0007669"/>
    <property type="project" value="UniProtKB-KW"/>
</dbReference>
<dbReference type="AlphaFoldDB" id="A0A7Y9B106"/>
<dbReference type="InterPro" id="IPR039421">
    <property type="entry name" value="Type_1_exporter"/>
</dbReference>
<evidence type="ECO:0000256" key="7">
    <source>
        <dbReference type="ARBA" id="ARBA00022989"/>
    </source>
</evidence>
<keyword evidence="5" id="KW-0547">Nucleotide-binding</keyword>
<reference evidence="12 13" key="1">
    <citation type="submission" date="2020-06" db="EMBL/GenBank/DDBJ databases">
        <title>Mogibacterium timidum strain W9173 genomic sequence.</title>
        <authorList>
            <person name="Wade W.G."/>
            <person name="Johnston C.D."/>
            <person name="Chen T."/>
            <person name="Dewhirst F.E."/>
        </authorList>
    </citation>
    <scope>NUCLEOTIDE SEQUENCE [LARGE SCALE GENOMIC DNA]</scope>
    <source>
        <strain evidence="12 13">W9173</strain>
    </source>
</reference>
<dbReference type="FunFam" id="3.40.50.300:FF:000221">
    <property type="entry name" value="Multidrug ABC transporter ATP-binding protein"/>
    <property type="match status" value="1"/>
</dbReference>
<feature type="transmembrane region" description="Helical" evidence="9">
    <location>
        <begin position="319"/>
        <end position="339"/>
    </location>
</feature>
<feature type="domain" description="ABC transporter" evidence="10">
    <location>
        <begin position="522"/>
        <end position="757"/>
    </location>
</feature>
<dbReference type="CDD" id="cd18548">
    <property type="entry name" value="ABC_6TM_Tm287_like"/>
    <property type="match status" value="1"/>
</dbReference>
<keyword evidence="6 12" id="KW-0067">ATP-binding</keyword>
<dbReference type="Pfam" id="PF00664">
    <property type="entry name" value="ABC_membrane"/>
    <property type="match status" value="1"/>
</dbReference>
<dbReference type="Gene3D" id="3.40.50.300">
    <property type="entry name" value="P-loop containing nucleotide triphosphate hydrolases"/>
    <property type="match status" value="1"/>
</dbReference>
<keyword evidence="2" id="KW-0813">Transport</keyword>
<evidence type="ECO:0000259" key="10">
    <source>
        <dbReference type="PROSITE" id="PS50893"/>
    </source>
</evidence>
<evidence type="ECO:0000256" key="1">
    <source>
        <dbReference type="ARBA" id="ARBA00004651"/>
    </source>
</evidence>
<evidence type="ECO:0000256" key="3">
    <source>
        <dbReference type="ARBA" id="ARBA00022475"/>
    </source>
</evidence>
<feature type="transmembrane region" description="Helical" evidence="9">
    <location>
        <begin position="241"/>
        <end position="267"/>
    </location>
</feature>
<dbReference type="PROSITE" id="PS00211">
    <property type="entry name" value="ABC_TRANSPORTER_1"/>
    <property type="match status" value="1"/>
</dbReference>
<comment type="caution">
    <text evidence="12">The sequence shown here is derived from an EMBL/GenBank/DDBJ whole genome shotgun (WGS) entry which is preliminary data.</text>
</comment>
<dbReference type="InterPro" id="IPR027417">
    <property type="entry name" value="P-loop_NTPase"/>
</dbReference>
<dbReference type="PROSITE" id="PS50929">
    <property type="entry name" value="ABC_TM1F"/>
    <property type="match status" value="1"/>
</dbReference>
<evidence type="ECO:0000313" key="13">
    <source>
        <dbReference type="Proteomes" id="UP000526307"/>
    </source>
</evidence>
<feature type="domain" description="ABC transmembrane type-1" evidence="11">
    <location>
        <begin position="234"/>
        <end position="488"/>
    </location>
</feature>
<organism evidence="12 13">
    <name type="scientific">Mogibacterium timidum</name>
    <dbReference type="NCBI Taxonomy" id="35519"/>
    <lineage>
        <taxon>Bacteria</taxon>
        <taxon>Bacillati</taxon>
        <taxon>Bacillota</taxon>
        <taxon>Clostridia</taxon>
        <taxon>Peptostreptococcales</taxon>
        <taxon>Anaerovoracaceae</taxon>
        <taxon>Mogibacterium</taxon>
    </lineage>
</organism>
<keyword evidence="8 9" id="KW-0472">Membrane</keyword>
<evidence type="ECO:0000313" key="12">
    <source>
        <dbReference type="EMBL" id="NWO23674.1"/>
    </source>
</evidence>
<feature type="transmembrane region" description="Helical" evidence="9">
    <location>
        <begin position="425"/>
        <end position="449"/>
    </location>
</feature>
<evidence type="ECO:0000256" key="8">
    <source>
        <dbReference type="ARBA" id="ARBA00023136"/>
    </source>
</evidence>
<evidence type="ECO:0000256" key="9">
    <source>
        <dbReference type="SAM" id="Phobius"/>
    </source>
</evidence>
<accession>A0A7Y9B106</accession>
<gene>
    <name evidence="12" type="ORF">HW270_06310</name>
</gene>
<evidence type="ECO:0000256" key="6">
    <source>
        <dbReference type="ARBA" id="ARBA00022840"/>
    </source>
</evidence>
<dbReference type="InterPro" id="IPR003439">
    <property type="entry name" value="ABC_transporter-like_ATP-bd"/>
</dbReference>
<dbReference type="RefSeq" id="WP_178978666.1">
    <property type="nucleotide sequence ID" value="NZ_JABXYR010000002.1"/>
</dbReference>
<dbReference type="InterPro" id="IPR017871">
    <property type="entry name" value="ABC_transporter-like_CS"/>
</dbReference>
<proteinExistence type="predicted"/>
<dbReference type="InterPro" id="IPR011527">
    <property type="entry name" value="ABC1_TM_dom"/>
</dbReference>
<dbReference type="SUPFAM" id="SSF52540">
    <property type="entry name" value="P-loop containing nucleoside triphosphate hydrolases"/>
    <property type="match status" value="1"/>
</dbReference>
<dbReference type="InterPro" id="IPR003593">
    <property type="entry name" value="AAA+_ATPase"/>
</dbReference>
<name>A0A7Y9B106_9FIRM</name>
<sequence length="767" mass="84987">MRKLIKNLKTYKLAVAVLLIALIIQAFGDISIPSYMQDMIDTGVQNRGVEHILPSKMTADEYMEAQIFMTDSEKESWQGAYEKSGDNYSLKIKDDKKLGNLDDKLLKPIVLTYQLGHMTVKQFKQTAKEQLTTNPRTKAIADRIDDMSVEEIAKLLHMDIKSFEAKDQNGKTHTYIDMRPVIRSMIESGQMDAAKINDSKKQMDETISAVGNRTLKSMGISYATNAAESAGVNINQIQRSYLWITGFKMMLMTLVMMIAAALASYIASRVGAGVGKTLRHDIFKKVMSFSNTEMDSFRTSSLITRATNDVQQVQMVTTIMLRMVLYAPVLAVWGIVKVAQTRAQMSYVIAVGVAVVIVFVVTLMIIALPKFRIMQELVDALNSVSRSILTGIPVIRAFGRERSAEARFDKANVDLKRTQLFTNRVMTFMQPIMVLIMNILGVAIIWIASRRINTGDMQVGAMTAFLAYSMMIVMAFMIITVMSIILPRAGVAAGRIDEVINSKSSVLNRKDAVDIRESKGRLEFDNVSFRYANAEDDVVSGISFTAEPGQTTAIIGSTGSGKSTIVNLIPRFFDVTSGAIRLDGRDIRDITINSLRDQIGFVPQKGILFSGTIDSNIRFGNEKATAAQVEKAAEVAQAMEFIGEKEEKFDSPIAQGGSNVSGGQKQRLSIARAIVKDPKIMVFDDSFSALDMKTDAKLRRVLAKYAKDATKIIVAQRVGTIMDAEQIIVLDEGEIVGKGRHKELLKTCEVYRQIAESQLSKSELEVE</sequence>
<feature type="transmembrane region" description="Helical" evidence="9">
    <location>
        <begin position="461"/>
        <end position="486"/>
    </location>
</feature>
<evidence type="ECO:0000256" key="2">
    <source>
        <dbReference type="ARBA" id="ARBA00022448"/>
    </source>
</evidence>
<dbReference type="EMBL" id="JABXYR010000002">
    <property type="protein sequence ID" value="NWO23674.1"/>
    <property type="molecule type" value="Genomic_DNA"/>
</dbReference>
<keyword evidence="3" id="KW-1003">Cell membrane</keyword>